<dbReference type="InterPro" id="IPR032834">
    <property type="entry name" value="NatK-like_C"/>
</dbReference>
<dbReference type="EMBL" id="FRFD01000011">
    <property type="protein sequence ID" value="SHO52340.1"/>
    <property type="molecule type" value="Genomic_DNA"/>
</dbReference>
<dbReference type="PANTHER" id="PTHR40448">
    <property type="entry name" value="TWO-COMPONENT SENSOR HISTIDINE KINASE"/>
    <property type="match status" value="1"/>
</dbReference>
<dbReference type="GO" id="GO:0016301">
    <property type="term" value="F:kinase activity"/>
    <property type="evidence" value="ECO:0007669"/>
    <property type="project" value="UniProtKB-KW"/>
</dbReference>
<dbReference type="AlphaFoldDB" id="A0A1M7YIB2"/>
<dbReference type="Pfam" id="PF14501">
    <property type="entry name" value="HATPase_c_5"/>
    <property type="match status" value="1"/>
</dbReference>
<dbReference type="Proteomes" id="UP000184612">
    <property type="component" value="Unassembled WGS sequence"/>
</dbReference>
<keyword evidence="3" id="KW-0808">Transferase</keyword>
<evidence type="ECO:0000313" key="4">
    <source>
        <dbReference type="Proteomes" id="UP000184612"/>
    </source>
</evidence>
<keyword evidence="4" id="KW-1185">Reference proteome</keyword>
<dbReference type="GO" id="GO:0042802">
    <property type="term" value="F:identical protein binding"/>
    <property type="evidence" value="ECO:0007669"/>
    <property type="project" value="TreeGrafter"/>
</dbReference>
<feature type="transmembrane region" description="Helical" evidence="1">
    <location>
        <begin position="37"/>
        <end position="56"/>
    </location>
</feature>
<evidence type="ECO:0000256" key="1">
    <source>
        <dbReference type="SAM" id="Phobius"/>
    </source>
</evidence>
<gene>
    <name evidence="3" type="ORF">SAMN02745217_03592</name>
</gene>
<dbReference type="Gene3D" id="3.30.565.10">
    <property type="entry name" value="Histidine kinase-like ATPase, C-terminal domain"/>
    <property type="match status" value="1"/>
</dbReference>
<feature type="transmembrane region" description="Helical" evidence="1">
    <location>
        <begin position="62"/>
        <end position="80"/>
    </location>
</feature>
<feature type="transmembrane region" description="Helical" evidence="1">
    <location>
        <begin position="189"/>
        <end position="210"/>
    </location>
</feature>
<feature type="transmembrane region" description="Helical" evidence="1">
    <location>
        <begin position="162"/>
        <end position="183"/>
    </location>
</feature>
<dbReference type="CDD" id="cd16935">
    <property type="entry name" value="HATPase_AgrC-ComD-like"/>
    <property type="match status" value="1"/>
</dbReference>
<dbReference type="SUPFAM" id="SSF55874">
    <property type="entry name" value="ATPase domain of HSP90 chaperone/DNA topoisomerase II/histidine kinase"/>
    <property type="match status" value="1"/>
</dbReference>
<dbReference type="PANTHER" id="PTHR40448:SF1">
    <property type="entry name" value="TWO-COMPONENT SENSOR HISTIDINE KINASE"/>
    <property type="match status" value="1"/>
</dbReference>
<feature type="transmembrane region" description="Helical" evidence="1">
    <location>
        <begin position="127"/>
        <end position="146"/>
    </location>
</feature>
<proteinExistence type="predicted"/>
<sequence>MEFVIHILGIVISSLTTAYIFYKYLNSLYIVKKTFHLSVVKIVILTCAVLSILVNIFDTIPFANFILTLAELFLLSILFYDYKPKQYILNNCLILLYLIFLDIFVITIYSAITFINVGQTLHASYEYFITSIIYSLLAIVSHKYIISCIKKYTLNSIKTKQFLIFVFAAFFEIFVVAYILKLIQSEKSGVVFFIIIIGFSILDYSILYLYQLVSKQAALEINLQLAKHQIDTTIKSFNTIEEKYLTSRRIYHDIRRHLSVVEELLKQNAEISTNYIDSLYNQIEMLKQKFWCSNQILNIIISDRLAIAEAQKISFDLDMEDINLDFMDNLDITILFSNIIDNAIEACFSVDNNYIKLKTRTKENYILISIENTHNYIINKSDNNFLSTKESHMGIGLSNVKDIIASYGGDLDITYDANMFRIEITLSDAQSAS</sequence>
<dbReference type="InterPro" id="IPR036890">
    <property type="entry name" value="HATPase_C_sf"/>
</dbReference>
<feature type="transmembrane region" description="Helical" evidence="1">
    <location>
        <begin position="6"/>
        <end position="25"/>
    </location>
</feature>
<dbReference type="STRING" id="1121345.SAMN02745217_03592"/>
<accession>A0A1M7YIB2</accession>
<evidence type="ECO:0000259" key="2">
    <source>
        <dbReference type="Pfam" id="PF14501"/>
    </source>
</evidence>
<feature type="domain" description="Sensor histidine kinase NatK-like C-terminal" evidence="2">
    <location>
        <begin position="327"/>
        <end position="426"/>
    </location>
</feature>
<protein>
    <submittedName>
        <fullName evidence="3">Sensor histidine kinase YesM</fullName>
    </submittedName>
</protein>
<keyword evidence="1" id="KW-1133">Transmembrane helix</keyword>
<organism evidence="3 4">
    <name type="scientific">Anaerocolumna xylanovorans DSM 12503</name>
    <dbReference type="NCBI Taxonomy" id="1121345"/>
    <lineage>
        <taxon>Bacteria</taxon>
        <taxon>Bacillati</taxon>
        <taxon>Bacillota</taxon>
        <taxon>Clostridia</taxon>
        <taxon>Lachnospirales</taxon>
        <taxon>Lachnospiraceae</taxon>
        <taxon>Anaerocolumna</taxon>
    </lineage>
</organism>
<dbReference type="OrthoDB" id="9813149at2"/>
<keyword evidence="1" id="KW-0812">Transmembrane</keyword>
<feature type="transmembrane region" description="Helical" evidence="1">
    <location>
        <begin position="92"/>
        <end position="115"/>
    </location>
</feature>
<evidence type="ECO:0000313" key="3">
    <source>
        <dbReference type="EMBL" id="SHO52340.1"/>
    </source>
</evidence>
<name>A0A1M7YIB2_9FIRM</name>
<keyword evidence="3" id="KW-0418">Kinase</keyword>
<reference evidence="3 4" key="1">
    <citation type="submission" date="2016-12" db="EMBL/GenBank/DDBJ databases">
        <authorList>
            <person name="Song W.-J."/>
            <person name="Kurnit D.M."/>
        </authorList>
    </citation>
    <scope>NUCLEOTIDE SEQUENCE [LARGE SCALE GENOMIC DNA]</scope>
    <source>
        <strain evidence="3 4">DSM 12503</strain>
    </source>
</reference>
<keyword evidence="1" id="KW-0472">Membrane</keyword>